<evidence type="ECO:0000313" key="2">
    <source>
        <dbReference type="EMBL" id="CAE0113471.1"/>
    </source>
</evidence>
<sequence>MEHLIDTVALSNAGMRPLTRDSIPGRAAPTSPDERYDLGEAEAGSEAGASWDSMPFARSTAPSVEVVWAPPASRRILSSQLQAFSAGVERLLGGGTNGGWCVSCEGAGGCSRTIPRQVLNLAHGTLSTADRFCFNFSLLLSSPLDASLH</sequence>
<reference evidence="2" key="1">
    <citation type="submission" date="2021-01" db="EMBL/GenBank/DDBJ databases">
        <authorList>
            <person name="Corre E."/>
            <person name="Pelletier E."/>
            <person name="Niang G."/>
            <person name="Scheremetjew M."/>
            <person name="Finn R."/>
            <person name="Kale V."/>
            <person name="Holt S."/>
            <person name="Cochrane G."/>
            <person name="Meng A."/>
            <person name="Brown T."/>
            <person name="Cohen L."/>
        </authorList>
    </citation>
    <scope>NUCLEOTIDE SEQUENCE</scope>
    <source>
        <strain evidence="2">CCMP281</strain>
    </source>
</reference>
<dbReference type="AlphaFoldDB" id="A0A7S3AS52"/>
<evidence type="ECO:0000256" key="1">
    <source>
        <dbReference type="SAM" id="MobiDB-lite"/>
    </source>
</evidence>
<proteinExistence type="predicted"/>
<gene>
    <name evidence="2" type="ORF">HERI1096_LOCUS14131</name>
</gene>
<dbReference type="EMBL" id="HBHX01025330">
    <property type="protein sequence ID" value="CAE0113471.1"/>
    <property type="molecule type" value="Transcribed_RNA"/>
</dbReference>
<organism evidence="2">
    <name type="scientific">Haptolina ericina</name>
    <dbReference type="NCBI Taxonomy" id="156174"/>
    <lineage>
        <taxon>Eukaryota</taxon>
        <taxon>Haptista</taxon>
        <taxon>Haptophyta</taxon>
        <taxon>Prymnesiophyceae</taxon>
        <taxon>Prymnesiales</taxon>
        <taxon>Prymnesiaceae</taxon>
        <taxon>Haptolina</taxon>
    </lineage>
</organism>
<name>A0A7S3AS52_9EUKA</name>
<protein>
    <submittedName>
        <fullName evidence="2">Uncharacterized protein</fullName>
    </submittedName>
</protein>
<feature type="compositionally biased region" description="Low complexity" evidence="1">
    <location>
        <begin position="41"/>
        <end position="50"/>
    </location>
</feature>
<accession>A0A7S3AS52</accession>
<feature type="region of interest" description="Disordered" evidence="1">
    <location>
        <begin position="16"/>
        <end position="54"/>
    </location>
</feature>